<dbReference type="InterPro" id="IPR036390">
    <property type="entry name" value="WH_DNA-bd_sf"/>
</dbReference>
<organism evidence="2 3">
    <name type="scientific">Sphingobium subterraneum</name>
    <dbReference type="NCBI Taxonomy" id="627688"/>
    <lineage>
        <taxon>Bacteria</taxon>
        <taxon>Pseudomonadati</taxon>
        <taxon>Pseudomonadota</taxon>
        <taxon>Alphaproteobacteria</taxon>
        <taxon>Sphingomonadales</taxon>
        <taxon>Sphingomonadaceae</taxon>
        <taxon>Sphingobium</taxon>
    </lineage>
</organism>
<dbReference type="PANTHER" id="PTHR42912:SF93">
    <property type="entry name" value="N6-ADENOSINE-METHYLTRANSFERASE TMT1A"/>
    <property type="match status" value="1"/>
</dbReference>
<feature type="domain" description="HTH arsR-type" evidence="1">
    <location>
        <begin position="1"/>
        <end position="90"/>
    </location>
</feature>
<dbReference type="Gene3D" id="3.40.50.150">
    <property type="entry name" value="Vaccinia Virus protein VP39"/>
    <property type="match status" value="1"/>
</dbReference>
<protein>
    <submittedName>
        <fullName evidence="2">ArsR family transcriptional regulator</fullName>
    </submittedName>
</protein>
<evidence type="ECO:0000259" key="1">
    <source>
        <dbReference type="PROSITE" id="PS50987"/>
    </source>
</evidence>
<dbReference type="InterPro" id="IPR036388">
    <property type="entry name" value="WH-like_DNA-bd_sf"/>
</dbReference>
<dbReference type="InterPro" id="IPR013216">
    <property type="entry name" value="Methyltransf_11"/>
</dbReference>
<dbReference type="AlphaFoldDB" id="A0A841IXY3"/>
<dbReference type="PROSITE" id="PS50987">
    <property type="entry name" value="HTH_ARSR_2"/>
    <property type="match status" value="1"/>
</dbReference>
<evidence type="ECO:0000313" key="3">
    <source>
        <dbReference type="Proteomes" id="UP000552700"/>
    </source>
</evidence>
<dbReference type="SUPFAM" id="SSF53335">
    <property type="entry name" value="S-adenosyl-L-methionine-dependent methyltransferases"/>
    <property type="match status" value="1"/>
</dbReference>
<comment type="caution">
    <text evidence="2">The sequence shown here is derived from an EMBL/GenBank/DDBJ whole genome shotgun (WGS) entry which is preliminary data.</text>
</comment>
<dbReference type="CDD" id="cd02440">
    <property type="entry name" value="AdoMet_MTases"/>
    <property type="match status" value="1"/>
</dbReference>
<sequence>MTPLVDIFRALADPTRVRIVHLLRAMELSVGEIAQVVAQSQPRVSRHVRILVEAGLVERRKEGNWVFLRIGQAPICASLMALFDEVPGEDSEALWLAADLARLAAVRADRVRAADAYFAHHAEEWDAIRSLYVPEGQVEAAMQAMVRGEPLGRLLDVGTGTGRMIELFGAQADHVTALDRSPEMLRLARAKLPEEGVDRYDLLLGDFSDLPLADASIDTVTVHQVLHYAQSPETVIAQAARVLSVGGRLLIADFAPHDREELRTQDQHARLGFSDEQIGAWFGAVGLTLDAIDTLPGSELTVKIWLGRRVGARPALKEQKQ</sequence>
<proteinExistence type="predicted"/>
<dbReference type="CDD" id="cd00090">
    <property type="entry name" value="HTH_ARSR"/>
    <property type="match status" value="1"/>
</dbReference>
<dbReference type="Pfam" id="PF01022">
    <property type="entry name" value="HTH_5"/>
    <property type="match status" value="1"/>
</dbReference>
<dbReference type="InterPro" id="IPR001845">
    <property type="entry name" value="HTH_ArsR_DNA-bd_dom"/>
</dbReference>
<name>A0A841IXY3_9SPHN</name>
<dbReference type="RefSeq" id="WP_184077850.1">
    <property type="nucleotide sequence ID" value="NZ_JACIJP010000001.1"/>
</dbReference>
<dbReference type="Gene3D" id="1.10.10.10">
    <property type="entry name" value="Winged helix-like DNA-binding domain superfamily/Winged helix DNA-binding domain"/>
    <property type="match status" value="1"/>
</dbReference>
<dbReference type="GO" id="GO:0008757">
    <property type="term" value="F:S-adenosylmethionine-dependent methyltransferase activity"/>
    <property type="evidence" value="ECO:0007669"/>
    <property type="project" value="InterPro"/>
</dbReference>
<gene>
    <name evidence="2" type="ORF">FHS92_000867</name>
</gene>
<dbReference type="PANTHER" id="PTHR42912">
    <property type="entry name" value="METHYLTRANSFERASE"/>
    <property type="match status" value="1"/>
</dbReference>
<dbReference type="InterPro" id="IPR029063">
    <property type="entry name" value="SAM-dependent_MTases_sf"/>
</dbReference>
<accession>A0A841IXY3</accession>
<dbReference type="SUPFAM" id="SSF46785">
    <property type="entry name" value="Winged helix' DNA-binding domain"/>
    <property type="match status" value="1"/>
</dbReference>
<evidence type="ECO:0000313" key="2">
    <source>
        <dbReference type="EMBL" id="MBB6123160.1"/>
    </source>
</evidence>
<dbReference type="GO" id="GO:0003700">
    <property type="term" value="F:DNA-binding transcription factor activity"/>
    <property type="evidence" value="ECO:0007669"/>
    <property type="project" value="InterPro"/>
</dbReference>
<keyword evidence="3" id="KW-1185">Reference proteome</keyword>
<dbReference type="InterPro" id="IPR050508">
    <property type="entry name" value="Methyltransf_Superfamily"/>
</dbReference>
<dbReference type="SMART" id="SM00418">
    <property type="entry name" value="HTH_ARSR"/>
    <property type="match status" value="1"/>
</dbReference>
<dbReference type="PRINTS" id="PR00778">
    <property type="entry name" value="HTHARSR"/>
</dbReference>
<reference evidence="2 3" key="1">
    <citation type="submission" date="2020-08" db="EMBL/GenBank/DDBJ databases">
        <title>Genomic Encyclopedia of Type Strains, Phase IV (KMG-IV): sequencing the most valuable type-strain genomes for metagenomic binning, comparative biology and taxonomic classification.</title>
        <authorList>
            <person name="Goeker M."/>
        </authorList>
    </citation>
    <scope>NUCLEOTIDE SEQUENCE [LARGE SCALE GENOMIC DNA]</scope>
    <source>
        <strain evidence="2 3">DSM 102255</strain>
    </source>
</reference>
<dbReference type="EMBL" id="JACIJP010000001">
    <property type="protein sequence ID" value="MBB6123160.1"/>
    <property type="molecule type" value="Genomic_DNA"/>
</dbReference>
<dbReference type="Pfam" id="PF08241">
    <property type="entry name" value="Methyltransf_11"/>
    <property type="match status" value="1"/>
</dbReference>
<dbReference type="Proteomes" id="UP000552700">
    <property type="component" value="Unassembled WGS sequence"/>
</dbReference>
<dbReference type="InterPro" id="IPR011991">
    <property type="entry name" value="ArsR-like_HTH"/>
</dbReference>
<dbReference type="NCBIfam" id="NF033788">
    <property type="entry name" value="HTH_metalloreg"/>
    <property type="match status" value="1"/>
</dbReference>